<name>A0A9W7LU55_HIBTR</name>
<evidence type="ECO:0000256" key="5">
    <source>
        <dbReference type="ARBA" id="ARBA00022833"/>
    </source>
</evidence>
<evidence type="ECO:0000313" key="9">
    <source>
        <dbReference type="Proteomes" id="UP001165190"/>
    </source>
</evidence>
<accession>A0A9W7LU55</accession>
<evidence type="ECO:0000256" key="6">
    <source>
        <dbReference type="PROSITE-ProRule" id="PRU00175"/>
    </source>
</evidence>
<dbReference type="Gene3D" id="3.30.40.10">
    <property type="entry name" value="Zinc/RING finger domain, C3HC4 (zinc finger)"/>
    <property type="match status" value="1"/>
</dbReference>
<dbReference type="InterPro" id="IPR013083">
    <property type="entry name" value="Znf_RING/FYVE/PHD"/>
</dbReference>
<dbReference type="Proteomes" id="UP001165190">
    <property type="component" value="Unassembled WGS sequence"/>
</dbReference>
<evidence type="ECO:0000259" key="7">
    <source>
        <dbReference type="PROSITE" id="PS50089"/>
    </source>
</evidence>
<evidence type="ECO:0000313" key="8">
    <source>
        <dbReference type="EMBL" id="GMI76743.1"/>
    </source>
</evidence>
<reference evidence="8" key="1">
    <citation type="submission" date="2023-05" db="EMBL/GenBank/DDBJ databases">
        <title>Genome and transcriptome analyses reveal genes involved in the formation of fine ridges on petal epidermal cells in Hibiscus trionum.</title>
        <authorList>
            <person name="Koshimizu S."/>
            <person name="Masuda S."/>
            <person name="Ishii T."/>
            <person name="Shirasu K."/>
            <person name="Hoshino A."/>
            <person name="Arita M."/>
        </authorList>
    </citation>
    <scope>NUCLEOTIDE SEQUENCE</scope>
    <source>
        <strain evidence="8">Hamamatsu line</strain>
    </source>
</reference>
<dbReference type="EC" id="2.3.2.27" evidence="2"/>
<keyword evidence="4 6" id="KW-0863">Zinc-finger</keyword>
<dbReference type="AlphaFoldDB" id="A0A9W7LU55"/>
<evidence type="ECO:0000256" key="3">
    <source>
        <dbReference type="ARBA" id="ARBA00022723"/>
    </source>
</evidence>
<keyword evidence="9" id="KW-1185">Reference proteome</keyword>
<dbReference type="GO" id="GO:0061630">
    <property type="term" value="F:ubiquitin protein ligase activity"/>
    <property type="evidence" value="ECO:0007669"/>
    <property type="project" value="UniProtKB-EC"/>
</dbReference>
<dbReference type="SUPFAM" id="SSF57850">
    <property type="entry name" value="RING/U-box"/>
    <property type="match status" value="1"/>
</dbReference>
<dbReference type="PANTHER" id="PTHR15710:SF59">
    <property type="entry name" value="E3 UBIQUITIN-PROTEIN LIGASE SDIR1-LIKE"/>
    <property type="match status" value="1"/>
</dbReference>
<keyword evidence="3" id="KW-0479">Metal-binding</keyword>
<evidence type="ECO:0000256" key="4">
    <source>
        <dbReference type="ARBA" id="ARBA00022771"/>
    </source>
</evidence>
<dbReference type="SMART" id="SM00184">
    <property type="entry name" value="RING"/>
    <property type="match status" value="1"/>
</dbReference>
<dbReference type="EMBL" id="BSYR01000012">
    <property type="protein sequence ID" value="GMI76743.1"/>
    <property type="molecule type" value="Genomic_DNA"/>
</dbReference>
<evidence type="ECO:0000256" key="1">
    <source>
        <dbReference type="ARBA" id="ARBA00000900"/>
    </source>
</evidence>
<evidence type="ECO:0000256" key="2">
    <source>
        <dbReference type="ARBA" id="ARBA00012483"/>
    </source>
</evidence>
<dbReference type="PROSITE" id="PS50089">
    <property type="entry name" value="ZF_RING_2"/>
    <property type="match status" value="1"/>
</dbReference>
<dbReference type="OrthoDB" id="4348522at2759"/>
<keyword evidence="5" id="KW-0862">Zinc</keyword>
<dbReference type="Pfam" id="PF13639">
    <property type="entry name" value="zf-RING_2"/>
    <property type="match status" value="1"/>
</dbReference>
<protein>
    <recommendedName>
        <fullName evidence="2">RING-type E3 ubiquitin transferase</fullName>
        <ecNumber evidence="2">2.3.2.27</ecNumber>
    </recommendedName>
</protein>
<comment type="catalytic activity">
    <reaction evidence="1">
        <text>S-ubiquitinyl-[E2 ubiquitin-conjugating enzyme]-L-cysteine + [acceptor protein]-L-lysine = [E2 ubiquitin-conjugating enzyme]-L-cysteine + N(6)-ubiquitinyl-[acceptor protein]-L-lysine.</text>
        <dbReference type="EC" id="2.3.2.27"/>
    </reaction>
</comment>
<dbReference type="InterPro" id="IPR001841">
    <property type="entry name" value="Znf_RING"/>
</dbReference>
<dbReference type="GO" id="GO:0005737">
    <property type="term" value="C:cytoplasm"/>
    <property type="evidence" value="ECO:0007669"/>
    <property type="project" value="TreeGrafter"/>
</dbReference>
<gene>
    <name evidence="8" type="ORF">HRI_001343700</name>
</gene>
<feature type="domain" description="RING-type" evidence="7">
    <location>
        <begin position="252"/>
        <end position="291"/>
    </location>
</feature>
<organism evidence="8 9">
    <name type="scientific">Hibiscus trionum</name>
    <name type="common">Flower of an hour</name>
    <dbReference type="NCBI Taxonomy" id="183268"/>
    <lineage>
        <taxon>Eukaryota</taxon>
        <taxon>Viridiplantae</taxon>
        <taxon>Streptophyta</taxon>
        <taxon>Embryophyta</taxon>
        <taxon>Tracheophyta</taxon>
        <taxon>Spermatophyta</taxon>
        <taxon>Magnoliopsida</taxon>
        <taxon>eudicotyledons</taxon>
        <taxon>Gunneridae</taxon>
        <taxon>Pentapetalae</taxon>
        <taxon>rosids</taxon>
        <taxon>malvids</taxon>
        <taxon>Malvales</taxon>
        <taxon>Malvaceae</taxon>
        <taxon>Malvoideae</taxon>
        <taxon>Hibiscus</taxon>
    </lineage>
</organism>
<comment type="caution">
    <text evidence="8">The sequence shown here is derived from an EMBL/GenBank/DDBJ whole genome shotgun (WGS) entry which is preliminary data.</text>
</comment>
<dbReference type="GO" id="GO:0008270">
    <property type="term" value="F:zinc ion binding"/>
    <property type="evidence" value="ECO:0007669"/>
    <property type="project" value="UniProtKB-KW"/>
</dbReference>
<proteinExistence type="predicted"/>
<sequence length="298" mass="35124">MEKDSGSWSCSNYGTWYCFDKWMVELVEDQIPQDYEEEIHDPRHCGRVRYCHALLDRRNNPDSIELCNLFCRNLFEQCPKFTDMDSGSWYANRRTWYHFDKWIVEFTKDDVPQDYEEEVHSPQLCGRFRYCHALLDLRNDPDPTVLCNMFLQKLFEEWIGFVPWDHEVPEEFRGNRGSEIFDHIDSVCRANEDVVRLLIVVKFGVFKVHDDSYHDCLSDDNEIDEEIGFVPASNSSIEALEDVSDLGPEFECMICLEEGEKKGKRMPCGHAFHVGCIQEWLEKNNLCPLCRYAMPHDS</sequence>
<dbReference type="PANTHER" id="PTHR15710">
    <property type="entry name" value="E3 UBIQUITIN-PROTEIN LIGASE PRAJA"/>
    <property type="match status" value="1"/>
</dbReference>
<dbReference type="GO" id="GO:0016567">
    <property type="term" value="P:protein ubiquitination"/>
    <property type="evidence" value="ECO:0007669"/>
    <property type="project" value="TreeGrafter"/>
</dbReference>